<keyword evidence="12" id="KW-0378">Hydrolase</keyword>
<dbReference type="GO" id="GO:0005085">
    <property type="term" value="F:guanyl-nucleotide exchange factor activity"/>
    <property type="evidence" value="ECO:0007669"/>
    <property type="project" value="UniProtKB-KW"/>
</dbReference>
<keyword evidence="9" id="KW-0808">Transferase</keyword>
<evidence type="ECO:0000256" key="11">
    <source>
        <dbReference type="ARBA" id="ARBA00022741"/>
    </source>
</evidence>
<feature type="domain" description="GDPGP1-like C-terminal" evidence="13">
    <location>
        <begin position="225"/>
        <end position="343"/>
    </location>
</feature>
<evidence type="ECO:0000259" key="14">
    <source>
        <dbReference type="Pfam" id="PF26217"/>
    </source>
</evidence>
<keyword evidence="7" id="KW-0963">Cytoplasm</keyword>
<proteinExistence type="inferred from homology"/>
<evidence type="ECO:0000313" key="15">
    <source>
        <dbReference type="EMBL" id="CAD1540488.1"/>
    </source>
</evidence>
<comment type="function">
    <text evidence="2">Specific and highly efficient GDP-D-glucose phosphorylase regulating the levels of GDP-D-glucose in cells.</text>
</comment>
<evidence type="ECO:0000256" key="6">
    <source>
        <dbReference type="ARBA" id="ARBA00018857"/>
    </source>
</evidence>
<keyword evidence="8" id="KW-0344">Guanine-nucleotide releasing factor</keyword>
<evidence type="ECO:0000256" key="1">
    <source>
        <dbReference type="ARBA" id="ARBA00000063"/>
    </source>
</evidence>
<dbReference type="GO" id="GO:0006006">
    <property type="term" value="P:glucose metabolic process"/>
    <property type="evidence" value="ECO:0007669"/>
    <property type="project" value="TreeGrafter"/>
</dbReference>
<dbReference type="InterPro" id="IPR058865">
    <property type="entry name" value="GDPGP1_C"/>
</dbReference>
<gene>
    <name evidence="15" type="ORF">BBRV_LOCUS28417</name>
</gene>
<evidence type="ECO:0000256" key="8">
    <source>
        <dbReference type="ARBA" id="ARBA00022658"/>
    </source>
</evidence>
<reference evidence="15" key="1">
    <citation type="submission" date="2020-07" db="EMBL/GenBank/DDBJ databases">
        <authorList>
            <person name="Ferguson B K."/>
        </authorList>
    </citation>
    <scope>NUCLEOTIDE SEQUENCE</scope>
    <source>
        <strain evidence="15">L06</strain>
    </source>
</reference>
<evidence type="ECO:0000256" key="2">
    <source>
        <dbReference type="ARBA" id="ARBA00003049"/>
    </source>
</evidence>
<dbReference type="AlphaFoldDB" id="A0A6V7IMX7"/>
<organism evidence="15">
    <name type="scientific">Bracon brevicornis</name>
    <dbReference type="NCBI Taxonomy" id="1563983"/>
    <lineage>
        <taxon>Eukaryota</taxon>
        <taxon>Metazoa</taxon>
        <taxon>Ecdysozoa</taxon>
        <taxon>Arthropoda</taxon>
        <taxon>Hexapoda</taxon>
        <taxon>Insecta</taxon>
        <taxon>Pterygota</taxon>
        <taxon>Neoptera</taxon>
        <taxon>Endopterygota</taxon>
        <taxon>Hymenoptera</taxon>
        <taxon>Apocrita</taxon>
        <taxon>Ichneumonoidea</taxon>
        <taxon>Braconidae</taxon>
        <taxon>Braconinae</taxon>
        <taxon>Bracon</taxon>
    </lineage>
</organism>
<feature type="domain" description="GDPGP1-like N-terminal" evidence="14">
    <location>
        <begin position="54"/>
        <end position="209"/>
    </location>
</feature>
<dbReference type="GO" id="GO:0000166">
    <property type="term" value="F:nucleotide binding"/>
    <property type="evidence" value="ECO:0007669"/>
    <property type="project" value="UniProtKB-KW"/>
</dbReference>
<dbReference type="InterPro" id="IPR026506">
    <property type="entry name" value="GDPGP"/>
</dbReference>
<evidence type="ECO:0000256" key="4">
    <source>
        <dbReference type="ARBA" id="ARBA00006451"/>
    </source>
</evidence>
<evidence type="ECO:0000256" key="10">
    <source>
        <dbReference type="ARBA" id="ARBA00022695"/>
    </source>
</evidence>
<dbReference type="GO" id="GO:0016787">
    <property type="term" value="F:hydrolase activity"/>
    <property type="evidence" value="ECO:0007669"/>
    <property type="project" value="UniProtKB-KW"/>
</dbReference>
<comment type="catalytic activity">
    <reaction evidence="1">
        <text>GDP-alpha-D-glucose + phosphate = alpha-D-glucose 1-phosphate + GDP + H(+)</text>
        <dbReference type="Rhea" id="RHEA:30387"/>
        <dbReference type="ChEBI" id="CHEBI:15378"/>
        <dbReference type="ChEBI" id="CHEBI:43474"/>
        <dbReference type="ChEBI" id="CHEBI:58189"/>
        <dbReference type="ChEBI" id="CHEBI:58601"/>
        <dbReference type="ChEBI" id="CHEBI:62230"/>
        <dbReference type="EC" id="2.7.7.78"/>
    </reaction>
</comment>
<protein>
    <recommendedName>
        <fullName evidence="6">GDP-D-glucose phosphorylase 1</fullName>
        <ecNumber evidence="5">2.7.7.78</ecNumber>
    </recommendedName>
</protein>
<dbReference type="PANTHER" id="PTHR20884:SF8">
    <property type="entry name" value="GDP-D-GLUCOSE PHOSPHORYLASE 1"/>
    <property type="match status" value="1"/>
</dbReference>
<keyword evidence="10" id="KW-0548">Nucleotidyltransferase</keyword>
<accession>A0A6V7IMX7</accession>
<comment type="similarity">
    <text evidence="4">Belongs to the GDPGP1 family.</text>
</comment>
<evidence type="ECO:0000256" key="5">
    <source>
        <dbReference type="ARBA" id="ARBA00012507"/>
    </source>
</evidence>
<dbReference type="Pfam" id="PF26216">
    <property type="entry name" value="GDPGP1_C"/>
    <property type="match status" value="1"/>
</dbReference>
<evidence type="ECO:0000259" key="13">
    <source>
        <dbReference type="Pfam" id="PF26216"/>
    </source>
</evidence>
<comment type="subcellular location">
    <subcellularLocation>
        <location evidence="3">Cytoplasm</location>
    </subcellularLocation>
</comment>
<dbReference type="InterPro" id="IPR058866">
    <property type="entry name" value="GDPGP1_N"/>
</dbReference>
<keyword evidence="11" id="KW-0547">Nucleotide-binding</keyword>
<dbReference type="EMBL" id="CADCXW020000007">
    <property type="protein sequence ID" value="CAD1540488.1"/>
    <property type="molecule type" value="Genomic_DNA"/>
</dbReference>
<sequence>MRQSKVVQRGRVCLQSVDGTNNRIMNTADKKFPIFYFNEKHLNFTTTIDGESAFDRFIIQKWKEAEENNVFRYKLNVVNGKRVEGRYKFFAQMNLDRAHNRRRPENIESMSMPFDGDRFNFTKISNEEIFFDIGNGDGNNVIAANVSPIEFGHCLFLPQRLECLPQIPTEFSLVKITELMLLSKSSYLRATFNSLCAHASVNHLHWHLYYLKYNLFIETADLEQASSILYVIRDYPAPGFCLKLSSFHNDVKSFAVLAFKIVNYLQTHGIPYNVYITRAQSSPNEALYDDLRIYIWPRKKSFGIKDTRGFVPACCEYGGHVSVRNEQFYEEITEADITSELKEAGDNLLDKTLKDLIDVSELLEN</sequence>
<dbReference type="GO" id="GO:0080048">
    <property type="term" value="F:GDP-D-glucose phosphorylase activity"/>
    <property type="evidence" value="ECO:0007669"/>
    <property type="project" value="UniProtKB-EC"/>
</dbReference>
<evidence type="ECO:0000256" key="7">
    <source>
        <dbReference type="ARBA" id="ARBA00022490"/>
    </source>
</evidence>
<dbReference type="Pfam" id="PF26217">
    <property type="entry name" value="GDPGP1_N"/>
    <property type="match status" value="1"/>
</dbReference>
<name>A0A6V7IMX7_9HYME</name>
<evidence type="ECO:0000256" key="9">
    <source>
        <dbReference type="ARBA" id="ARBA00022679"/>
    </source>
</evidence>
<dbReference type="GO" id="GO:0005737">
    <property type="term" value="C:cytoplasm"/>
    <property type="evidence" value="ECO:0007669"/>
    <property type="project" value="UniProtKB-SubCell"/>
</dbReference>
<evidence type="ECO:0000256" key="3">
    <source>
        <dbReference type="ARBA" id="ARBA00004496"/>
    </source>
</evidence>
<evidence type="ECO:0000256" key="12">
    <source>
        <dbReference type="ARBA" id="ARBA00022801"/>
    </source>
</evidence>
<dbReference type="PANTHER" id="PTHR20884">
    <property type="entry name" value="GDP-D-GLUCOSE PHOSPHORYLASE 1"/>
    <property type="match status" value="1"/>
</dbReference>
<dbReference type="EC" id="2.7.7.78" evidence="5"/>